<proteinExistence type="predicted"/>
<reference evidence="1" key="2">
    <citation type="submission" date="2008-12" db="EMBL/GenBank/DDBJ databases">
        <title>Improved gene annotation of the rice (Oryza sativa) genomes.</title>
        <authorList>
            <person name="Wang J."/>
            <person name="Li R."/>
            <person name="Fan W."/>
            <person name="Huang Q."/>
            <person name="Zhang J."/>
            <person name="Zhou Y."/>
            <person name="Hu Y."/>
            <person name="Zi S."/>
            <person name="Li J."/>
            <person name="Ni P."/>
            <person name="Zheng H."/>
            <person name="Zhang Y."/>
            <person name="Zhao M."/>
            <person name="Hao Q."/>
            <person name="McDermott J."/>
            <person name="Samudrala R."/>
            <person name="Kristiansen K."/>
            <person name="Wong G.K.-S."/>
        </authorList>
    </citation>
    <scope>NUCLEOTIDE SEQUENCE</scope>
</reference>
<organism evidence="1">
    <name type="scientific">Oryza sativa subsp. japonica</name>
    <name type="common">Rice</name>
    <dbReference type="NCBI Taxonomy" id="39947"/>
    <lineage>
        <taxon>Eukaryota</taxon>
        <taxon>Viridiplantae</taxon>
        <taxon>Streptophyta</taxon>
        <taxon>Embryophyta</taxon>
        <taxon>Tracheophyta</taxon>
        <taxon>Spermatophyta</taxon>
        <taxon>Magnoliopsida</taxon>
        <taxon>Liliopsida</taxon>
        <taxon>Poales</taxon>
        <taxon>Poaceae</taxon>
        <taxon>BOP clade</taxon>
        <taxon>Oryzoideae</taxon>
        <taxon>Oryzeae</taxon>
        <taxon>Oryzinae</taxon>
        <taxon>Oryza</taxon>
        <taxon>Oryza sativa</taxon>
    </lineage>
</organism>
<dbReference type="AlphaFoldDB" id="A3BS22"/>
<evidence type="ECO:0000313" key="1">
    <source>
        <dbReference type="EMBL" id="EAZ42361.1"/>
    </source>
</evidence>
<protein>
    <submittedName>
        <fullName evidence="1">Uncharacterized protein</fullName>
    </submittedName>
</protein>
<dbReference type="EMBL" id="CM000145">
    <property type="protein sequence ID" value="EAZ42361.1"/>
    <property type="molecule type" value="Genomic_DNA"/>
</dbReference>
<dbReference type="Proteomes" id="UP000007752">
    <property type="component" value="Chromosome 8"/>
</dbReference>
<accession>A3BS22</accession>
<sequence>METLAPDGGGSADPTVAAPAATDPAVAGQTEANPMVAVDRLVVVCGCAPPSCLLVILVGGDAEDGAASSSLLAATALGADGDGSGGARAAREESLLNRKAMMQNYDAVTEIKLSHITNIEQIHELVQLGNMLQQGLCDYKANMAGGG</sequence>
<reference evidence="1" key="1">
    <citation type="journal article" date="2005" name="PLoS Biol.">
        <title>The genomes of Oryza sativa: a history of duplications.</title>
        <authorList>
            <person name="Yu J."/>
            <person name="Wang J."/>
            <person name="Lin W."/>
            <person name="Li S."/>
            <person name="Li H."/>
            <person name="Zhou J."/>
            <person name="Ni P."/>
            <person name="Dong W."/>
            <person name="Hu S."/>
            <person name="Zeng C."/>
            <person name="Zhang J."/>
            <person name="Zhang Y."/>
            <person name="Li R."/>
            <person name="Xu Z."/>
            <person name="Li S."/>
            <person name="Li X."/>
            <person name="Zheng H."/>
            <person name="Cong L."/>
            <person name="Lin L."/>
            <person name="Yin J."/>
            <person name="Geng J."/>
            <person name="Li G."/>
            <person name="Shi J."/>
            <person name="Liu J."/>
            <person name="Lv H."/>
            <person name="Li J."/>
            <person name="Wang J."/>
            <person name="Deng Y."/>
            <person name="Ran L."/>
            <person name="Shi X."/>
            <person name="Wang X."/>
            <person name="Wu Q."/>
            <person name="Li C."/>
            <person name="Ren X."/>
            <person name="Wang J."/>
            <person name="Wang X."/>
            <person name="Li D."/>
            <person name="Liu D."/>
            <person name="Zhang X."/>
            <person name="Ji Z."/>
            <person name="Zhao W."/>
            <person name="Sun Y."/>
            <person name="Zhang Z."/>
            <person name="Bao J."/>
            <person name="Han Y."/>
            <person name="Dong L."/>
            <person name="Ji J."/>
            <person name="Chen P."/>
            <person name="Wu S."/>
            <person name="Liu J."/>
            <person name="Xiao Y."/>
            <person name="Bu D."/>
            <person name="Tan J."/>
            <person name="Yang L."/>
            <person name="Ye C."/>
            <person name="Zhang J."/>
            <person name="Xu J."/>
            <person name="Zhou Y."/>
            <person name="Yu Y."/>
            <person name="Zhang B."/>
            <person name="Zhuang S."/>
            <person name="Wei H."/>
            <person name="Liu B."/>
            <person name="Lei M."/>
            <person name="Yu H."/>
            <person name="Li Y."/>
            <person name="Xu H."/>
            <person name="Wei S."/>
            <person name="He X."/>
            <person name="Fang L."/>
            <person name="Zhang Z."/>
            <person name="Zhang Y."/>
            <person name="Huang X."/>
            <person name="Su Z."/>
            <person name="Tong W."/>
            <person name="Li J."/>
            <person name="Tong Z."/>
            <person name="Li S."/>
            <person name="Ye J."/>
            <person name="Wang L."/>
            <person name="Fang L."/>
            <person name="Lei T."/>
            <person name="Chen C."/>
            <person name="Chen H."/>
            <person name="Xu Z."/>
            <person name="Li H."/>
            <person name="Huang H."/>
            <person name="Zhang F."/>
            <person name="Xu H."/>
            <person name="Li N."/>
            <person name="Zhao C."/>
            <person name="Li S."/>
            <person name="Dong L."/>
            <person name="Huang Y."/>
            <person name="Li L."/>
            <person name="Xi Y."/>
            <person name="Qi Q."/>
            <person name="Li W."/>
            <person name="Zhang B."/>
            <person name="Hu W."/>
            <person name="Zhang Y."/>
            <person name="Tian X."/>
            <person name="Jiao Y."/>
            <person name="Liang X."/>
            <person name="Jin J."/>
            <person name="Gao L."/>
            <person name="Zheng W."/>
            <person name="Hao B."/>
            <person name="Liu S."/>
            <person name="Wang W."/>
            <person name="Yuan L."/>
            <person name="Cao M."/>
            <person name="McDermott J."/>
            <person name="Samudrala R."/>
            <person name="Wang J."/>
            <person name="Wong G.K."/>
            <person name="Yang H."/>
        </authorList>
    </citation>
    <scope>NUCLEOTIDE SEQUENCE [LARGE SCALE GENOMIC DNA]</scope>
</reference>
<gene>
    <name evidence="1" type="ORF">OsJ_26940</name>
</gene>
<name>A3BS22_ORYSJ</name>